<sequence length="1077" mass="119712">MSNLEKLIVNLRDLLPNAHIDDGDPSRCFRACVERYLKGLDDNADLINALDETEIPEAYVLCCLHLLKSMTQINLPADGDKPLFSVHQTQQLSNCLQFVVCLGIYPLLSPGVSVPLHLRLENADKFQCPRLRDMSNRHKKLFEIAECFDALNRSSIDALHDLVSPNAYLGDYLAVLFQLSYGPAVADVSIDVADIVRVSRMRLRALLARLPRPLAFKELFLFQSGFQKQQPRDPDSARCRSSALKDLIVGVLDVHSSDPRHTSAVASALAHILAAPPQSIGSTNSVDQYYHSLAFQISDVIQTWKSTENRDIILQVSHLVAIDTIHQVCERNLQLGRQLFLDKPLLSKIDKLLVYSQPLERTIPDLHLKAIDVSDVAELLGAVDLHESIVFVCELLDTRHPSQALISLLTRYSNPWFHFYALLNLACHDEDDCQIVAHAPDSPVAKLRLRLQSILVNLLESCNSSFSLFRDWLLLPPLDLTSLKALDSDSSLTRPLRLRPGVVLRPPSLILSTETPIDCPYRVCQAAESTDHSLSMVSARVEAAMQLLKSLSPPLEEGEASERILSNWSTSQNDQEQQPKLPSLLLLSLISDINSHLVEAFAHHPRDEPVCVSLRSEGALDEEALSALLTASLLASAMLEQLDASNLWPSDPSLAVHLLSLTLSRLCMVLESSAADTAMLKMQEESLHLVLAIAAFFVNHMEKGDKVTSEVRDRFAELVPLLHKIEKSFPQSSPSVELARQLRIALCTRGAFSVGSSSPPSPSPPNYPPLVETTQKKPLIEVLSSSGSSPPKPQGDTEETPEETTELSPQLAEIFTQLQDPFIPVRGHGLIELSRLLEAKDPSIKGFEDRIYAALTEQLDNEDSYVYLSAIRGLSAMGNAFTDRLLPLLLARFLTDSLNVEFRLKLGEAIVRVLRELGDVSPKYCNLVVSGLLKASNDPSELIRAASLSNLSEICRFLGDAIQPVVYEVFGAIENSLKHDTAPLVRKSAAYLARSLFVEAPRSNQLGLPRHIPEDLIRDIHRLLRDRLRIERDLEVLEQLEAAMAELDARTRASVFRRPDNVSDLVKEIRILRPFND</sequence>
<dbReference type="Gene3D" id="1.25.10.10">
    <property type="entry name" value="Leucine-rich Repeat Variant"/>
    <property type="match status" value="1"/>
</dbReference>
<dbReference type="Pfam" id="PF25267">
    <property type="entry name" value="TANGO6_N"/>
    <property type="match status" value="1"/>
</dbReference>
<accession>A0A5K3EL03</accession>
<proteinExistence type="inferred from homology"/>
<dbReference type="GO" id="GO:0009306">
    <property type="term" value="P:protein secretion"/>
    <property type="evidence" value="ECO:0007669"/>
    <property type="project" value="TreeGrafter"/>
</dbReference>
<dbReference type="PANTHER" id="PTHR20959:SF1">
    <property type="entry name" value="TRANSPORT AND GOLGI ORGANIZATION PROTEIN 6 HOMOLOG"/>
    <property type="match status" value="1"/>
</dbReference>
<feature type="compositionally biased region" description="Acidic residues" evidence="3">
    <location>
        <begin position="796"/>
        <end position="805"/>
    </location>
</feature>
<dbReference type="WBParaSite" id="MCU_001001-RA">
    <property type="protein sequence ID" value="MCU_001001-RA"/>
    <property type="gene ID" value="MCU_001001"/>
</dbReference>
<dbReference type="InterPro" id="IPR016024">
    <property type="entry name" value="ARM-type_fold"/>
</dbReference>
<evidence type="ECO:0000313" key="6">
    <source>
        <dbReference type="WBParaSite" id="MCU_001001-RA"/>
    </source>
</evidence>
<dbReference type="InterPro" id="IPR039600">
    <property type="entry name" value="TANGO6/Rtp1"/>
</dbReference>
<comment type="similarity">
    <text evidence="1">Belongs to the Tango6 family.</text>
</comment>
<organism evidence="6">
    <name type="scientific">Mesocestoides corti</name>
    <name type="common">Flatworm</name>
    <dbReference type="NCBI Taxonomy" id="53468"/>
    <lineage>
        <taxon>Eukaryota</taxon>
        <taxon>Metazoa</taxon>
        <taxon>Spiralia</taxon>
        <taxon>Lophotrochozoa</taxon>
        <taxon>Platyhelminthes</taxon>
        <taxon>Cestoda</taxon>
        <taxon>Eucestoda</taxon>
        <taxon>Cyclophyllidea</taxon>
        <taxon>Mesocestoididae</taxon>
        <taxon>Mesocestoides</taxon>
    </lineage>
</organism>
<evidence type="ECO:0000259" key="5">
    <source>
        <dbReference type="Pfam" id="PF25267"/>
    </source>
</evidence>
<dbReference type="InterPro" id="IPR019451">
    <property type="entry name" value="Rtp1_C1"/>
</dbReference>
<dbReference type="Pfam" id="PF10363">
    <property type="entry name" value="RTP1_C1"/>
    <property type="match status" value="1"/>
</dbReference>
<feature type="region of interest" description="Disordered" evidence="3">
    <location>
        <begin position="783"/>
        <end position="808"/>
    </location>
</feature>
<dbReference type="SUPFAM" id="SSF48371">
    <property type="entry name" value="ARM repeat"/>
    <property type="match status" value="1"/>
</dbReference>
<protein>
    <submittedName>
        <fullName evidence="6">RTP1_C1 domain-containing protein</fullName>
    </submittedName>
</protein>
<feature type="compositionally biased region" description="Pro residues" evidence="3">
    <location>
        <begin position="759"/>
        <end position="768"/>
    </location>
</feature>
<evidence type="ECO:0000256" key="1">
    <source>
        <dbReference type="ARBA" id="ARBA00005724"/>
    </source>
</evidence>
<feature type="region of interest" description="Disordered" evidence="3">
    <location>
        <begin position="753"/>
        <end position="772"/>
    </location>
</feature>
<feature type="coiled-coil region" evidence="2">
    <location>
        <begin position="1020"/>
        <end position="1050"/>
    </location>
</feature>
<reference evidence="6" key="1">
    <citation type="submission" date="2019-11" db="UniProtKB">
        <authorList>
            <consortium name="WormBaseParasite"/>
        </authorList>
    </citation>
    <scope>IDENTIFICATION</scope>
</reference>
<evidence type="ECO:0000256" key="2">
    <source>
        <dbReference type="SAM" id="Coils"/>
    </source>
</evidence>
<name>A0A5K3EL03_MESCO</name>
<dbReference type="AlphaFoldDB" id="A0A5K3EL03"/>
<keyword evidence="2" id="KW-0175">Coiled coil</keyword>
<feature type="domain" description="TANGO6 N-terminal" evidence="5">
    <location>
        <begin position="84"/>
        <end position="240"/>
    </location>
</feature>
<dbReference type="InterPro" id="IPR057347">
    <property type="entry name" value="TANGO6_N"/>
</dbReference>
<dbReference type="InterPro" id="IPR011989">
    <property type="entry name" value="ARM-like"/>
</dbReference>
<evidence type="ECO:0000256" key="3">
    <source>
        <dbReference type="SAM" id="MobiDB-lite"/>
    </source>
</evidence>
<feature type="domain" description="RNA polymerase II assembly factor Rtp1 C-terminal" evidence="4">
    <location>
        <begin position="812"/>
        <end position="919"/>
    </location>
</feature>
<evidence type="ECO:0000259" key="4">
    <source>
        <dbReference type="Pfam" id="PF10363"/>
    </source>
</evidence>
<dbReference type="PANTHER" id="PTHR20959">
    <property type="entry name" value="TRANSPORT AND GOLGI ORGANIZATION PROTEIN 6 FAMILY MEMBER"/>
    <property type="match status" value="1"/>
</dbReference>